<feature type="compositionally biased region" description="Polar residues" evidence="2">
    <location>
        <begin position="261"/>
        <end position="284"/>
    </location>
</feature>
<sequence>MYSVNRQFPGAAIIQSGVLQAKSQPLHPFSKRGVVIYCNLSFKEALKNPFCDITPLRYKFTSDNRRSTCIARFSWDPRKVKDVTYNARVAVSADTSIQQAPIRITVLGSWWAALLLVCTTMMVLASSFTAFILYVRPLLQRAERAALACESAAQELEKASVEMDKAAEVINTDMPTTLNAVERASIEFEELGRNLNMLSGPIRRAAVPALAVRTMGSSTGDGMRRIAQDVTSLTQALTPAMEGWKKRIGRIATNFEAANKDTIQPQQQARSGQQEGTKASSSGGSEKARQGAASGSLSSPHSVWTSFPEAADLGGAQPRAANSASAAEAAAAREEMVSAATGMMAEASRLASDIVSAEENTASTQGKGGSKGAGPQKEGNGSTSEAELQRRREAAQSVFAALFKAQEAAAAAAQASGELESALQRAEEHAWSETLPDSKGKGKKSEDNDGMGYSMEGREDEAADSRTTKIKKGGNGSVGAGDGKAKLRSGYRW</sequence>
<dbReference type="EMBL" id="JALJOT010000007">
    <property type="protein sequence ID" value="KAK9909253.1"/>
    <property type="molecule type" value="Genomic_DNA"/>
</dbReference>
<accession>A0ABR2YQX7</accession>
<feature type="compositionally biased region" description="Basic and acidic residues" evidence="2">
    <location>
        <begin position="425"/>
        <end position="447"/>
    </location>
</feature>
<evidence type="ECO:0000256" key="2">
    <source>
        <dbReference type="SAM" id="MobiDB-lite"/>
    </source>
</evidence>
<evidence type="ECO:0000256" key="1">
    <source>
        <dbReference type="SAM" id="Coils"/>
    </source>
</evidence>
<feature type="region of interest" description="Disordered" evidence="2">
    <location>
        <begin position="410"/>
        <end position="493"/>
    </location>
</feature>
<keyword evidence="1" id="KW-0175">Coiled coil</keyword>
<comment type="caution">
    <text evidence="4">The sequence shown here is derived from an EMBL/GenBank/DDBJ whole genome shotgun (WGS) entry which is preliminary data.</text>
</comment>
<feature type="region of interest" description="Disordered" evidence="2">
    <location>
        <begin position="257"/>
        <end position="308"/>
    </location>
</feature>
<evidence type="ECO:0000313" key="5">
    <source>
        <dbReference type="Proteomes" id="UP001491310"/>
    </source>
</evidence>
<feature type="compositionally biased region" description="Gly residues" evidence="2">
    <location>
        <begin position="473"/>
        <end position="482"/>
    </location>
</feature>
<feature type="region of interest" description="Disordered" evidence="2">
    <location>
        <begin position="357"/>
        <end position="393"/>
    </location>
</feature>
<protein>
    <submittedName>
        <fullName evidence="4">Uncharacterized protein</fullName>
    </submittedName>
</protein>
<gene>
    <name evidence="4" type="ORF">WJX75_009552</name>
</gene>
<evidence type="ECO:0000313" key="4">
    <source>
        <dbReference type="EMBL" id="KAK9909253.1"/>
    </source>
</evidence>
<feature type="coiled-coil region" evidence="1">
    <location>
        <begin position="139"/>
        <end position="169"/>
    </location>
</feature>
<feature type="transmembrane region" description="Helical" evidence="3">
    <location>
        <begin position="110"/>
        <end position="135"/>
    </location>
</feature>
<feature type="compositionally biased region" description="Low complexity" evidence="2">
    <location>
        <begin position="410"/>
        <end position="423"/>
    </location>
</feature>
<keyword evidence="3" id="KW-0812">Transmembrane</keyword>
<keyword evidence="3" id="KW-1133">Transmembrane helix</keyword>
<name>A0ABR2YQX7_9CHLO</name>
<keyword evidence="5" id="KW-1185">Reference proteome</keyword>
<proteinExistence type="predicted"/>
<reference evidence="4 5" key="1">
    <citation type="journal article" date="2024" name="Nat. Commun.">
        <title>Phylogenomics reveals the evolutionary origins of lichenization in chlorophyte algae.</title>
        <authorList>
            <person name="Puginier C."/>
            <person name="Libourel C."/>
            <person name="Otte J."/>
            <person name="Skaloud P."/>
            <person name="Haon M."/>
            <person name="Grisel S."/>
            <person name="Petersen M."/>
            <person name="Berrin J.G."/>
            <person name="Delaux P.M."/>
            <person name="Dal Grande F."/>
            <person name="Keller J."/>
        </authorList>
    </citation>
    <scope>NUCLEOTIDE SEQUENCE [LARGE SCALE GENOMIC DNA]</scope>
    <source>
        <strain evidence="4 5">SAG 216-7</strain>
    </source>
</reference>
<evidence type="ECO:0000256" key="3">
    <source>
        <dbReference type="SAM" id="Phobius"/>
    </source>
</evidence>
<organism evidence="4 5">
    <name type="scientific">Coccomyxa subellipsoidea</name>
    <dbReference type="NCBI Taxonomy" id="248742"/>
    <lineage>
        <taxon>Eukaryota</taxon>
        <taxon>Viridiplantae</taxon>
        <taxon>Chlorophyta</taxon>
        <taxon>core chlorophytes</taxon>
        <taxon>Trebouxiophyceae</taxon>
        <taxon>Trebouxiophyceae incertae sedis</taxon>
        <taxon>Coccomyxaceae</taxon>
        <taxon>Coccomyxa</taxon>
    </lineage>
</organism>
<feature type="compositionally biased region" description="Polar residues" evidence="2">
    <location>
        <begin position="293"/>
        <end position="305"/>
    </location>
</feature>
<keyword evidence="3" id="KW-0472">Membrane</keyword>
<dbReference type="Proteomes" id="UP001491310">
    <property type="component" value="Unassembled WGS sequence"/>
</dbReference>